<name>A0A4Y9KVJ9_9BRAD</name>
<accession>A0A4Y9KVJ9</accession>
<dbReference type="SUPFAM" id="SSF143011">
    <property type="entry name" value="RelE-like"/>
    <property type="match status" value="1"/>
</dbReference>
<evidence type="ECO:0000313" key="2">
    <source>
        <dbReference type="Proteomes" id="UP000298225"/>
    </source>
</evidence>
<keyword evidence="2" id="KW-1185">Reference proteome</keyword>
<dbReference type="Proteomes" id="UP000298225">
    <property type="component" value="Unassembled WGS sequence"/>
</dbReference>
<sequence>MIKSFRGKFAKPILQARAIPKGFPADLAKIARRKLIMVDAADFLEALRSPPGNRLVALKGELAGKHSIRINDQWRIVFRWTDAGPEDVEIMDYH</sequence>
<comment type="caution">
    <text evidence="1">The sequence shown here is derived from an EMBL/GenBank/DDBJ whole genome shotgun (WGS) entry which is preliminary data.</text>
</comment>
<dbReference type="PANTHER" id="PTHR40266:SF2">
    <property type="entry name" value="TOXIN HIGB-1"/>
    <property type="match status" value="1"/>
</dbReference>
<dbReference type="OrthoDB" id="9801102at2"/>
<organism evidence="1 2">
    <name type="scientific">Bradyrhizobium frederickii</name>
    <dbReference type="NCBI Taxonomy" id="2560054"/>
    <lineage>
        <taxon>Bacteria</taxon>
        <taxon>Pseudomonadati</taxon>
        <taxon>Pseudomonadota</taxon>
        <taxon>Alphaproteobacteria</taxon>
        <taxon>Hyphomicrobiales</taxon>
        <taxon>Nitrobacteraceae</taxon>
        <taxon>Bradyrhizobium</taxon>
    </lineage>
</organism>
<dbReference type="PANTHER" id="PTHR40266">
    <property type="entry name" value="TOXIN HIGB-1"/>
    <property type="match status" value="1"/>
</dbReference>
<dbReference type="EMBL" id="SPQU01000015">
    <property type="protein sequence ID" value="TFV35350.1"/>
    <property type="molecule type" value="Genomic_DNA"/>
</dbReference>
<reference evidence="1 2" key="1">
    <citation type="submission" date="2019-03" db="EMBL/GenBank/DDBJ databases">
        <title>Bradyrhizobium strains diversity isolated from Chamaecrista fasciculata.</title>
        <authorList>
            <person name="Urquiaga M.C.O."/>
            <person name="Hungria M."/>
            <person name="Delamuta J.R.M."/>
        </authorList>
    </citation>
    <scope>NUCLEOTIDE SEQUENCE [LARGE SCALE GENOMIC DNA]</scope>
    <source>
        <strain evidence="1 2">CNPSo 3424</strain>
    </source>
</reference>
<dbReference type="InterPro" id="IPR007711">
    <property type="entry name" value="HigB-1"/>
</dbReference>
<dbReference type="InterPro" id="IPR035093">
    <property type="entry name" value="RelE/ParE_toxin_dom_sf"/>
</dbReference>
<gene>
    <name evidence="1" type="ORF">E4K66_27965</name>
</gene>
<dbReference type="AlphaFoldDB" id="A0A4Y9KVJ9"/>
<dbReference type="Gene3D" id="3.30.2310.20">
    <property type="entry name" value="RelE-like"/>
    <property type="match status" value="1"/>
</dbReference>
<protein>
    <submittedName>
        <fullName evidence="1">Type II toxin-antitoxin system RelE/ParE family toxin</fullName>
    </submittedName>
</protein>
<dbReference type="Pfam" id="PF05015">
    <property type="entry name" value="HigB-like_toxin"/>
    <property type="match status" value="1"/>
</dbReference>
<proteinExistence type="predicted"/>
<dbReference type="RefSeq" id="WP_126259164.1">
    <property type="nucleotide sequence ID" value="NZ_SPQU01000015.1"/>
</dbReference>
<evidence type="ECO:0000313" key="1">
    <source>
        <dbReference type="EMBL" id="TFV35350.1"/>
    </source>
</evidence>